<protein>
    <submittedName>
        <fullName evidence="3">Uncharacterized protein</fullName>
    </submittedName>
</protein>
<evidence type="ECO:0000313" key="4">
    <source>
        <dbReference type="Proteomes" id="UP000178735"/>
    </source>
</evidence>
<evidence type="ECO:0000256" key="2">
    <source>
        <dbReference type="SAM" id="Phobius"/>
    </source>
</evidence>
<evidence type="ECO:0000313" key="3">
    <source>
        <dbReference type="EMBL" id="OGM05720.1"/>
    </source>
</evidence>
<dbReference type="EMBL" id="MGFH01000102">
    <property type="protein sequence ID" value="OGM05720.1"/>
    <property type="molecule type" value="Genomic_DNA"/>
</dbReference>
<keyword evidence="2" id="KW-0812">Transmembrane</keyword>
<proteinExistence type="predicted"/>
<feature type="region of interest" description="Disordered" evidence="1">
    <location>
        <begin position="193"/>
        <end position="224"/>
    </location>
</feature>
<reference evidence="3 4" key="1">
    <citation type="journal article" date="2016" name="Nat. Commun.">
        <title>Thousands of microbial genomes shed light on interconnected biogeochemical processes in an aquifer system.</title>
        <authorList>
            <person name="Anantharaman K."/>
            <person name="Brown C.T."/>
            <person name="Hug L.A."/>
            <person name="Sharon I."/>
            <person name="Castelle C.J."/>
            <person name="Probst A.J."/>
            <person name="Thomas B.C."/>
            <person name="Singh A."/>
            <person name="Wilkins M.J."/>
            <person name="Karaoz U."/>
            <person name="Brodie E.L."/>
            <person name="Williams K.H."/>
            <person name="Hubbard S.S."/>
            <person name="Banfield J.F."/>
        </authorList>
    </citation>
    <scope>NUCLEOTIDE SEQUENCE [LARGE SCALE GENOMIC DNA]</scope>
</reference>
<feature type="transmembrane region" description="Helical" evidence="2">
    <location>
        <begin position="34"/>
        <end position="56"/>
    </location>
</feature>
<accession>A0A1F7WSK3</accession>
<feature type="compositionally biased region" description="Polar residues" evidence="1">
    <location>
        <begin position="193"/>
        <end position="208"/>
    </location>
</feature>
<comment type="caution">
    <text evidence="3">The sequence shown here is derived from an EMBL/GenBank/DDBJ whole genome shotgun (WGS) entry which is preliminary data.</text>
</comment>
<dbReference type="STRING" id="1817813.A2008_04840"/>
<organism evidence="3 4">
    <name type="scientific">Candidatus Wallbacteria bacterium GWC2_49_35</name>
    <dbReference type="NCBI Taxonomy" id="1817813"/>
    <lineage>
        <taxon>Bacteria</taxon>
        <taxon>Candidatus Walliibacteriota</taxon>
    </lineage>
</organism>
<keyword evidence="2" id="KW-1133">Transmembrane helix</keyword>
<gene>
    <name evidence="3" type="ORF">A2008_04840</name>
</gene>
<evidence type="ECO:0000256" key="1">
    <source>
        <dbReference type="SAM" id="MobiDB-lite"/>
    </source>
</evidence>
<name>A0A1F7WSK3_9BACT</name>
<dbReference type="AlphaFoldDB" id="A0A1F7WSK3"/>
<dbReference type="Proteomes" id="UP000178735">
    <property type="component" value="Unassembled WGS sequence"/>
</dbReference>
<sequence>MNTVNVINNKKINGGNASGGTKIMSRGRSLKRSGGVFFVFIFLAAFIAFNSISLILTVSNCKASALIINSISSSNAINNINAAKLASANGFTGAEINLRPGARSGLLPGEIQPVETAAVRSFQPTVDKCVPVIRPAAASENIIITGANAAGEVFETPDSAQFSQTEIDIINKIRQREEDEKARIITNSYKMQQQSLAHNTGQTASAASELSERRRGRNSSRPYKPLEITGEKVFILDDVSVQGDFSRFAADNFGAYPGFKYSSELRLNIDGNIAENIRVSANLDDTNISQETKKVTLYIDGRYWNFTLGDFTTSFNDTEFTLYNKKLKGIEAVGTLADGKYQIKAIASRSEGKSQSDVFTGSGMQSEYQFSQRPVVQNSEKITLDGRFLKKGSDYTIDYEDGSIIIKPHLLPLESRNRITADYEYFENGTLFRRTLVGVRGTAALKNLNKIGFSVIREEDDKGSVKGAAETDVQVKPTSSTIYGFDYKLNPLSNLKLDGELALSVLDQNTLSNEKAEDKNINSAAFYTKAAYTAKKYSLDLRKQKMGRDFISIGKNRLDIDEDRNEAILKLMPLDCLNFQFDYEDSRRASLNDPDLPSSVNARVDINNKALRTFSTYYFRNKKSSADFSTYERLKRNDSSMLDFHEQIYQGELKNEHNKTIERLRYNLRTINSKYDLTRKQNEYTHNLGVSSTLWDRLNYALEFSNIKIDAGQAENPVSNIKNYSLDVTSNLTKKLSLNTVFLSRIEENIQTNRTDNLIATDAKIRYNPSKKVQGQVRYKESHSKKFLLDKTYNEKILQVKEGTTTEDNYITVEEPVTTRTGSFLIDILPTAKIRSQLQYQFKNLVNINTRARMSVSDSAMMEFKYAPNRNLSSIYRLMNAKNTQNVGEYMASRNLNHNLELRKSLNTKTALISNTEADYKTDVYRPLENAETYSQGLRFEKDLSSALNVTSGLAYARIDRISPYYDSNKVSVLGGFRLIPKRFRMTLRSNLDYSIEDDEVSKRHRTILDNFIDYDLGGDTALSANYKFVNSGKTSYEEGYKARIGKMTLTKRF</sequence>
<keyword evidence="2" id="KW-0472">Membrane</keyword>